<dbReference type="OrthoDB" id="2836320at2"/>
<protein>
    <recommendedName>
        <fullName evidence="1">DUF4097 domain-containing protein</fullName>
    </recommendedName>
</protein>
<gene>
    <name evidence="2" type="ORF">A7K91_11935</name>
</gene>
<feature type="domain" description="DUF4097" evidence="1">
    <location>
        <begin position="21"/>
        <end position="249"/>
    </location>
</feature>
<sequence>MTTTARNGLFKEMVIKEPVTDLNLNWLTGNVALLPSEDENICVRQWADTLLGEQKLMRLSVAGNRLTIADGRKKGFPLGFNVGRTRLEITLPARQLHSITIVLTGSKLLAEHLNVLHCQCTLTTGSAVLSGKADELELSATGSTISGSQLEATKLNYRSVSTKTDLSGQFRHFDAGVTGRSLHLTCLTMPESAKLHSTAAKSVIALPDDAGFEALIAAYSGRFTHAYASDGIKQDKKRVLYQSGGSPIRIGIRGGHVHLQPLGRV</sequence>
<evidence type="ECO:0000259" key="1">
    <source>
        <dbReference type="Pfam" id="PF13349"/>
    </source>
</evidence>
<proteinExistence type="predicted"/>
<dbReference type="Proteomes" id="UP000092024">
    <property type="component" value="Unassembled WGS sequence"/>
</dbReference>
<accession>A0A1A5YFQ9</accession>
<comment type="caution">
    <text evidence="2">The sequence shown here is derived from an EMBL/GenBank/DDBJ whole genome shotgun (WGS) entry which is preliminary data.</text>
</comment>
<dbReference type="RefSeq" id="WP_068684699.1">
    <property type="nucleotide sequence ID" value="NZ_LYPA01000065.1"/>
</dbReference>
<dbReference type="InterPro" id="IPR025164">
    <property type="entry name" value="Toastrack_DUF4097"/>
</dbReference>
<keyword evidence="3" id="KW-1185">Reference proteome</keyword>
<dbReference type="Gene3D" id="2.160.20.120">
    <property type="match status" value="1"/>
</dbReference>
<evidence type="ECO:0000313" key="2">
    <source>
        <dbReference type="EMBL" id="OBR64235.1"/>
    </source>
</evidence>
<dbReference type="STRING" id="1844972.A7K91_11935"/>
<evidence type="ECO:0000313" key="3">
    <source>
        <dbReference type="Proteomes" id="UP000092024"/>
    </source>
</evidence>
<reference evidence="2 3" key="1">
    <citation type="submission" date="2016-05" db="EMBL/GenBank/DDBJ databases">
        <title>Paenibacillus oryzae. sp. nov., isolated from the rice root.</title>
        <authorList>
            <person name="Zhang J."/>
            <person name="Zhang X."/>
        </authorList>
    </citation>
    <scope>NUCLEOTIDE SEQUENCE [LARGE SCALE GENOMIC DNA]</scope>
    <source>
        <strain evidence="2 3">1DrF-4</strain>
    </source>
</reference>
<organism evidence="2 3">
    <name type="scientific">Paenibacillus oryzae</name>
    <dbReference type="NCBI Taxonomy" id="1844972"/>
    <lineage>
        <taxon>Bacteria</taxon>
        <taxon>Bacillati</taxon>
        <taxon>Bacillota</taxon>
        <taxon>Bacilli</taxon>
        <taxon>Bacillales</taxon>
        <taxon>Paenibacillaceae</taxon>
        <taxon>Paenibacillus</taxon>
    </lineage>
</organism>
<dbReference type="AlphaFoldDB" id="A0A1A5YFQ9"/>
<dbReference type="EMBL" id="LYPA01000065">
    <property type="protein sequence ID" value="OBR64235.1"/>
    <property type="molecule type" value="Genomic_DNA"/>
</dbReference>
<name>A0A1A5YFQ9_9BACL</name>
<dbReference type="Pfam" id="PF13349">
    <property type="entry name" value="DUF4097"/>
    <property type="match status" value="1"/>
</dbReference>